<reference evidence="6 7" key="1">
    <citation type="submission" date="2016-05" db="EMBL/GenBank/DDBJ databases">
        <title>Comparative analysis of secretome profiles of manganese(II)-oxidizing ascomycete fungi.</title>
        <authorList>
            <consortium name="DOE Joint Genome Institute"/>
            <person name="Zeiner C.A."/>
            <person name="Purvine S.O."/>
            <person name="Zink E.M."/>
            <person name="Wu S."/>
            <person name="Pasa-Tolic L."/>
            <person name="Chaput D.L."/>
            <person name="Haridas S."/>
            <person name="Grigoriev I.V."/>
            <person name="Santelli C.M."/>
            <person name="Hansel C.M."/>
        </authorList>
    </citation>
    <scope>NUCLEOTIDE SEQUENCE [LARGE SCALE GENOMIC DNA]</scope>
    <source>
        <strain evidence="6 7">AP3s5-JAC2a</strain>
    </source>
</reference>
<dbReference type="PANTHER" id="PTHR47338">
    <property type="entry name" value="ZN(II)2CYS6 TRANSCRIPTION FACTOR (EUROFUNG)-RELATED"/>
    <property type="match status" value="1"/>
</dbReference>
<dbReference type="RefSeq" id="XP_018040145.1">
    <property type="nucleotide sequence ID" value="XM_018181774.1"/>
</dbReference>
<dbReference type="GO" id="GO:0005634">
    <property type="term" value="C:nucleus"/>
    <property type="evidence" value="ECO:0007669"/>
    <property type="project" value="UniProtKB-SubCell"/>
</dbReference>
<proteinExistence type="predicted"/>
<organism evidence="6 7">
    <name type="scientific">Paraphaeosphaeria sporulosa</name>
    <dbReference type="NCBI Taxonomy" id="1460663"/>
    <lineage>
        <taxon>Eukaryota</taxon>
        <taxon>Fungi</taxon>
        <taxon>Dikarya</taxon>
        <taxon>Ascomycota</taxon>
        <taxon>Pezizomycotina</taxon>
        <taxon>Dothideomycetes</taxon>
        <taxon>Pleosporomycetidae</taxon>
        <taxon>Pleosporales</taxon>
        <taxon>Massarineae</taxon>
        <taxon>Didymosphaeriaceae</taxon>
        <taxon>Paraphaeosphaeria</taxon>
    </lineage>
</organism>
<sequence length="426" mass="48587">MTNGAQVWGPLTVATRLATQLIPDAPRTFRTSPEQLPDQAADDQDQLRKTRLFWAIYALDSYVNITTCHNGELLDRSIERLLPNRALAWETPGGPLYSRSENQSMSIDPQYVFSHHLEALDLSREIHRIYVDFSYHKSSGEADTVGDWISRVLSCSADLFDWSARLPRMLQMDAVQETAKVTPRCFSSLVMLHGYWCALVIHLHSMVICPTLPECPRLSEVRSQSHEHCTRAVEHLIGMIGRIRGTTLKQLGWPFAWSLWTALRYLLACQVHSGMQILDGWDTLLRCLQAAAKYWQIGMKYWRMLNRAMSELQQSMSSPLLGPPRFLSSVVDLRISTADLEDRFRVDPVLHQRDDVPEHSNNTDATRFGCEYPDPRAVENNLATEMSIYSTSIFQDPDTWYNMPLYATSAYQQSSQSTFDSTAAYP</sequence>
<name>A0A177CSB7_9PLEO</name>
<evidence type="ECO:0000256" key="2">
    <source>
        <dbReference type="ARBA" id="ARBA00022723"/>
    </source>
</evidence>
<evidence type="ECO:0000313" key="7">
    <source>
        <dbReference type="Proteomes" id="UP000077069"/>
    </source>
</evidence>
<keyword evidence="5" id="KW-0539">Nucleus</keyword>
<evidence type="ECO:0000256" key="3">
    <source>
        <dbReference type="ARBA" id="ARBA00023015"/>
    </source>
</evidence>
<dbReference type="AlphaFoldDB" id="A0A177CSB7"/>
<evidence type="ECO:0000256" key="4">
    <source>
        <dbReference type="ARBA" id="ARBA00023163"/>
    </source>
</evidence>
<comment type="subcellular location">
    <subcellularLocation>
        <location evidence="1">Nucleus</location>
    </subcellularLocation>
</comment>
<gene>
    <name evidence="6" type="ORF">CC84DRAFT_1202409</name>
</gene>
<dbReference type="GeneID" id="28765260"/>
<evidence type="ECO:0000256" key="5">
    <source>
        <dbReference type="ARBA" id="ARBA00023242"/>
    </source>
</evidence>
<keyword evidence="3" id="KW-0805">Transcription regulation</keyword>
<evidence type="ECO:0000256" key="1">
    <source>
        <dbReference type="ARBA" id="ARBA00004123"/>
    </source>
</evidence>
<dbReference type="InterPro" id="IPR050815">
    <property type="entry name" value="TF_fung"/>
</dbReference>
<protein>
    <recommendedName>
        <fullName evidence="8">Transcription factor domain-containing protein</fullName>
    </recommendedName>
</protein>
<dbReference type="GO" id="GO:0000981">
    <property type="term" value="F:DNA-binding transcription factor activity, RNA polymerase II-specific"/>
    <property type="evidence" value="ECO:0007669"/>
    <property type="project" value="InterPro"/>
</dbReference>
<evidence type="ECO:0008006" key="8">
    <source>
        <dbReference type="Google" id="ProtNLM"/>
    </source>
</evidence>
<keyword evidence="2" id="KW-0479">Metal-binding</keyword>
<accession>A0A177CSB7</accession>
<dbReference type="PANTHER" id="PTHR47338:SF20">
    <property type="entry name" value="ZN(II)2CYS6 TRANSCRIPTION FACTOR (EUROFUNG)"/>
    <property type="match status" value="1"/>
</dbReference>
<dbReference type="CDD" id="cd12148">
    <property type="entry name" value="fungal_TF_MHR"/>
    <property type="match status" value="1"/>
</dbReference>
<dbReference type="GO" id="GO:0046872">
    <property type="term" value="F:metal ion binding"/>
    <property type="evidence" value="ECO:0007669"/>
    <property type="project" value="UniProtKB-KW"/>
</dbReference>
<evidence type="ECO:0000313" key="6">
    <source>
        <dbReference type="EMBL" id="OAG09780.1"/>
    </source>
</evidence>
<keyword evidence="4" id="KW-0804">Transcription</keyword>
<dbReference type="EMBL" id="KV441549">
    <property type="protein sequence ID" value="OAG09780.1"/>
    <property type="molecule type" value="Genomic_DNA"/>
</dbReference>
<dbReference type="Proteomes" id="UP000077069">
    <property type="component" value="Unassembled WGS sequence"/>
</dbReference>
<dbReference type="InParanoid" id="A0A177CSB7"/>
<dbReference type="OrthoDB" id="3862662at2759"/>
<keyword evidence="7" id="KW-1185">Reference proteome</keyword>